<reference evidence="2" key="1">
    <citation type="submission" date="2020-03" db="EMBL/GenBank/DDBJ databases">
        <title>The deep terrestrial virosphere.</title>
        <authorList>
            <person name="Holmfeldt K."/>
            <person name="Nilsson E."/>
            <person name="Simone D."/>
            <person name="Lopez-Fernandez M."/>
            <person name="Wu X."/>
            <person name="de Brujin I."/>
            <person name="Lundin D."/>
            <person name="Andersson A."/>
            <person name="Bertilsson S."/>
            <person name="Dopson M."/>
        </authorList>
    </citation>
    <scope>NUCLEOTIDE SEQUENCE</scope>
    <source>
        <strain evidence="2">MM171B03584</strain>
    </source>
</reference>
<gene>
    <name evidence="2" type="ORF">MM171B03584_0004</name>
</gene>
<evidence type="ECO:0000313" key="2">
    <source>
        <dbReference type="EMBL" id="QJH93230.1"/>
    </source>
</evidence>
<protein>
    <submittedName>
        <fullName evidence="2">Uncharacterized protein</fullName>
    </submittedName>
</protein>
<feature type="transmembrane region" description="Helical" evidence="1">
    <location>
        <begin position="21"/>
        <end position="45"/>
    </location>
</feature>
<keyword evidence="1" id="KW-0812">Transmembrane</keyword>
<dbReference type="EMBL" id="MT143958">
    <property type="protein sequence ID" value="QJH93230.1"/>
    <property type="molecule type" value="Genomic_DNA"/>
</dbReference>
<keyword evidence="1" id="KW-1133">Transmembrane helix</keyword>
<evidence type="ECO:0000256" key="1">
    <source>
        <dbReference type="SAM" id="Phobius"/>
    </source>
</evidence>
<proteinExistence type="predicted"/>
<name>A0A6M3X5Z8_9ZZZZ</name>
<dbReference type="AlphaFoldDB" id="A0A6M3X5Z8"/>
<organism evidence="2">
    <name type="scientific">viral metagenome</name>
    <dbReference type="NCBI Taxonomy" id="1070528"/>
    <lineage>
        <taxon>unclassified sequences</taxon>
        <taxon>metagenomes</taxon>
        <taxon>organismal metagenomes</taxon>
    </lineage>
</organism>
<keyword evidence="1" id="KW-0472">Membrane</keyword>
<accession>A0A6M3X5Z8</accession>
<sequence>MLQDKYWMSTKRGYRNPYKLELINHVLPIALTVFFLGLGFGYRWAMKAFGG</sequence>